<comment type="caution">
    <text evidence="2">The sequence shown here is derived from an EMBL/GenBank/DDBJ whole genome shotgun (WGS) entry which is preliminary data.</text>
</comment>
<gene>
    <name evidence="2" type="ORF">EVOR1521_LOCUS13512</name>
</gene>
<feature type="compositionally biased region" description="Basic and acidic residues" evidence="1">
    <location>
        <begin position="159"/>
        <end position="170"/>
    </location>
</feature>
<accession>A0AA36MXQ2</accession>
<feature type="region of interest" description="Disordered" evidence="1">
    <location>
        <begin position="23"/>
        <end position="79"/>
    </location>
</feature>
<protein>
    <submittedName>
        <fullName evidence="2">Uncharacterized protein</fullName>
    </submittedName>
</protein>
<evidence type="ECO:0000313" key="2">
    <source>
        <dbReference type="EMBL" id="CAJ1387430.1"/>
    </source>
</evidence>
<proteinExistence type="predicted"/>
<feature type="region of interest" description="Disordered" evidence="1">
    <location>
        <begin position="154"/>
        <end position="173"/>
    </location>
</feature>
<evidence type="ECO:0000313" key="3">
    <source>
        <dbReference type="Proteomes" id="UP001178507"/>
    </source>
</evidence>
<organism evidence="2 3">
    <name type="scientific">Effrenium voratum</name>
    <dbReference type="NCBI Taxonomy" id="2562239"/>
    <lineage>
        <taxon>Eukaryota</taxon>
        <taxon>Sar</taxon>
        <taxon>Alveolata</taxon>
        <taxon>Dinophyceae</taxon>
        <taxon>Suessiales</taxon>
        <taxon>Symbiodiniaceae</taxon>
        <taxon>Effrenium</taxon>
    </lineage>
</organism>
<reference evidence="2" key="1">
    <citation type="submission" date="2023-08" db="EMBL/GenBank/DDBJ databases">
        <authorList>
            <person name="Chen Y."/>
            <person name="Shah S."/>
            <person name="Dougan E. K."/>
            <person name="Thang M."/>
            <person name="Chan C."/>
        </authorList>
    </citation>
    <scope>NUCLEOTIDE SEQUENCE</scope>
</reference>
<name>A0AA36MXQ2_9DINO</name>
<sequence>MDLCWMCAGVDSQSCAVCQGAGTQAQHAGQHPSHRPREPKKAFSQMVAEVPKKTEDPAPAAKTSAKSAKTSEKQAQAARRLDAHMAALEKMMAEQSADKPELGKRWEAPGYPAVTAPWVPPAPPAPAPVPAAQPAPAGSAMLANLHFHLRKHAGQAEGMESKETRHKEPEPCPSLESVLDEIDAGDDCTFEELGFLAPLTQAHQKALLFGFTQVAQQPHQRL</sequence>
<feature type="compositionally biased region" description="Low complexity" evidence="1">
    <location>
        <begin position="57"/>
        <end position="78"/>
    </location>
</feature>
<dbReference type="Proteomes" id="UP001178507">
    <property type="component" value="Unassembled WGS sequence"/>
</dbReference>
<dbReference type="AlphaFoldDB" id="A0AA36MXQ2"/>
<evidence type="ECO:0000256" key="1">
    <source>
        <dbReference type="SAM" id="MobiDB-lite"/>
    </source>
</evidence>
<keyword evidence="3" id="KW-1185">Reference proteome</keyword>
<dbReference type="EMBL" id="CAUJNA010001517">
    <property type="protein sequence ID" value="CAJ1387430.1"/>
    <property type="molecule type" value="Genomic_DNA"/>
</dbReference>